<reference evidence="2 3" key="2">
    <citation type="submission" date="2024-07" db="EMBL/GenBank/DDBJ databases">
        <authorList>
            <person name="Akdeniz Z."/>
        </authorList>
    </citation>
    <scope>NUCLEOTIDE SEQUENCE [LARGE SCALE GENOMIC DNA]</scope>
</reference>
<dbReference type="EMBL" id="CAXDID020000061">
    <property type="protein sequence ID" value="CAL6010379.1"/>
    <property type="molecule type" value="Genomic_DNA"/>
</dbReference>
<comment type="caution">
    <text evidence="1">The sequence shown here is derived from an EMBL/GenBank/DDBJ whole genome shotgun (WGS) entry which is preliminary data.</text>
</comment>
<keyword evidence="3" id="KW-1185">Reference proteome</keyword>
<dbReference type="AlphaFoldDB" id="A0AA86V7J5"/>
<sequence length="140" mass="16375">MTNTVVYFALNNVKEHNVQNFLRKEYQNKILQANGEKILELERIRTRNSTFPKIEEGLKQFFEATFEYCLQVPCSKKTSLVLNRARQKGKNSKAKSLVVLGARKESYFDDKTECYHPQIRENSVDSFKHNIRTIKIVCVV</sequence>
<accession>A0AA86V7J5</accession>
<organism evidence="1">
    <name type="scientific">Hexamita inflata</name>
    <dbReference type="NCBI Taxonomy" id="28002"/>
    <lineage>
        <taxon>Eukaryota</taxon>
        <taxon>Metamonada</taxon>
        <taxon>Diplomonadida</taxon>
        <taxon>Hexamitidae</taxon>
        <taxon>Hexamitinae</taxon>
        <taxon>Hexamita</taxon>
    </lineage>
</organism>
<proteinExistence type="predicted"/>
<evidence type="ECO:0000313" key="2">
    <source>
        <dbReference type="EMBL" id="CAL6010379.1"/>
    </source>
</evidence>
<evidence type="ECO:0000313" key="3">
    <source>
        <dbReference type="Proteomes" id="UP001642409"/>
    </source>
</evidence>
<dbReference type="Proteomes" id="UP001642409">
    <property type="component" value="Unassembled WGS sequence"/>
</dbReference>
<gene>
    <name evidence="2" type="ORF">HINF_LOCUS22057</name>
    <name evidence="1" type="ORF">HINF_LOCUS46173</name>
</gene>
<dbReference type="EMBL" id="CATOUU010000906">
    <property type="protein sequence ID" value="CAI9958528.1"/>
    <property type="molecule type" value="Genomic_DNA"/>
</dbReference>
<protein>
    <submittedName>
        <fullName evidence="2">Hypothetical_protein</fullName>
    </submittedName>
</protein>
<reference evidence="1" key="1">
    <citation type="submission" date="2023-06" db="EMBL/GenBank/DDBJ databases">
        <authorList>
            <person name="Kurt Z."/>
        </authorList>
    </citation>
    <scope>NUCLEOTIDE SEQUENCE</scope>
</reference>
<name>A0AA86V7J5_9EUKA</name>
<evidence type="ECO:0000313" key="1">
    <source>
        <dbReference type="EMBL" id="CAI9958528.1"/>
    </source>
</evidence>